<evidence type="ECO:0000256" key="7">
    <source>
        <dbReference type="ARBA" id="ARBA00035181"/>
    </source>
</evidence>
<evidence type="ECO:0000256" key="5">
    <source>
        <dbReference type="ARBA" id="ARBA00023128"/>
    </source>
</evidence>
<dbReference type="GO" id="GO:0005762">
    <property type="term" value="C:mitochondrial large ribosomal subunit"/>
    <property type="evidence" value="ECO:0007669"/>
    <property type="project" value="InterPro"/>
</dbReference>
<protein>
    <recommendedName>
        <fullName evidence="7">Large ribosomal subunit protein mL52</fullName>
    </recommendedName>
    <alternativeName>
        <fullName evidence="8">39S ribosomal protein L52, mitochondrial</fullName>
    </alternativeName>
</protein>
<dbReference type="InterPro" id="IPR034596">
    <property type="entry name" value="Ribosomal_mL52"/>
</dbReference>
<organism evidence="9 10">
    <name type="scientific">Geodia barretti</name>
    <name type="common">Barrett's horny sponge</name>
    <dbReference type="NCBI Taxonomy" id="519541"/>
    <lineage>
        <taxon>Eukaryota</taxon>
        <taxon>Metazoa</taxon>
        <taxon>Porifera</taxon>
        <taxon>Demospongiae</taxon>
        <taxon>Heteroscleromorpha</taxon>
        <taxon>Tetractinellida</taxon>
        <taxon>Astrophorina</taxon>
        <taxon>Geodiidae</taxon>
        <taxon>Geodia</taxon>
    </lineage>
</organism>
<keyword evidence="6" id="KW-0687">Ribonucleoprotein</keyword>
<evidence type="ECO:0000313" key="9">
    <source>
        <dbReference type="EMBL" id="CAI8009143.1"/>
    </source>
</evidence>
<dbReference type="PANTHER" id="PTHR34090">
    <property type="entry name" value="39S RIBOSOMAL PROTEIN L52, MITOCHONDRIAL"/>
    <property type="match status" value="1"/>
</dbReference>
<dbReference type="GO" id="GO:0003735">
    <property type="term" value="F:structural constituent of ribosome"/>
    <property type="evidence" value="ECO:0007669"/>
    <property type="project" value="InterPro"/>
</dbReference>
<accession>A0AA35W5R3</accession>
<keyword evidence="4 9" id="KW-0689">Ribosomal protein</keyword>
<evidence type="ECO:0000256" key="8">
    <source>
        <dbReference type="ARBA" id="ARBA00035425"/>
    </source>
</evidence>
<proteinExistence type="inferred from homology"/>
<evidence type="ECO:0000256" key="1">
    <source>
        <dbReference type="ARBA" id="ARBA00004173"/>
    </source>
</evidence>
<comment type="subcellular location">
    <subcellularLocation>
        <location evidence="1">Mitochondrion</location>
    </subcellularLocation>
</comment>
<evidence type="ECO:0000313" key="10">
    <source>
        <dbReference type="Proteomes" id="UP001174909"/>
    </source>
</evidence>
<dbReference type="GO" id="GO:0032543">
    <property type="term" value="P:mitochondrial translation"/>
    <property type="evidence" value="ECO:0007669"/>
    <property type="project" value="InterPro"/>
</dbReference>
<dbReference type="AlphaFoldDB" id="A0AA35W5R3"/>
<keyword evidence="10" id="KW-1185">Reference proteome</keyword>
<sequence>MAANVPRITLSLAAVRTFHSGSIVSAGQQWRLGCGRARSGTEYGPLTDLPDWCYADGRQAPPTKGHVRRAQRQRKIGQKIQRLISEMEKAEETA</sequence>
<keyword evidence="5" id="KW-0496">Mitochondrion</keyword>
<evidence type="ECO:0000256" key="3">
    <source>
        <dbReference type="ARBA" id="ARBA00022946"/>
    </source>
</evidence>
<dbReference type="PANTHER" id="PTHR34090:SF1">
    <property type="entry name" value="LARGE RIBOSOMAL SUBUNIT PROTEIN ML52"/>
    <property type="match status" value="1"/>
</dbReference>
<reference evidence="9" key="1">
    <citation type="submission" date="2023-03" db="EMBL/GenBank/DDBJ databases">
        <authorList>
            <person name="Steffen K."/>
            <person name="Cardenas P."/>
        </authorList>
    </citation>
    <scope>NUCLEOTIDE SEQUENCE</scope>
</reference>
<comment type="similarity">
    <text evidence="2">Belongs to the mitochondrion-specific ribosomal protein mL52 family.</text>
</comment>
<keyword evidence="3" id="KW-0809">Transit peptide</keyword>
<evidence type="ECO:0000256" key="6">
    <source>
        <dbReference type="ARBA" id="ARBA00023274"/>
    </source>
</evidence>
<gene>
    <name evidence="9" type="ORF">GBAR_LOCUS6192</name>
</gene>
<dbReference type="EMBL" id="CASHTH010000927">
    <property type="protein sequence ID" value="CAI8009143.1"/>
    <property type="molecule type" value="Genomic_DNA"/>
</dbReference>
<comment type="caution">
    <text evidence="9">The sequence shown here is derived from an EMBL/GenBank/DDBJ whole genome shotgun (WGS) entry which is preliminary data.</text>
</comment>
<name>A0AA35W5R3_GEOBA</name>
<evidence type="ECO:0000256" key="4">
    <source>
        <dbReference type="ARBA" id="ARBA00022980"/>
    </source>
</evidence>
<evidence type="ECO:0000256" key="2">
    <source>
        <dbReference type="ARBA" id="ARBA00007232"/>
    </source>
</evidence>
<dbReference type="Proteomes" id="UP001174909">
    <property type="component" value="Unassembled WGS sequence"/>
</dbReference>
<dbReference type="Pfam" id="PF18699">
    <property type="entry name" value="MRPL52"/>
    <property type="match status" value="1"/>
</dbReference>